<name>Q01YS8_SOLUE</name>
<dbReference type="OrthoDB" id="9764669at2"/>
<dbReference type="Pfam" id="PF07715">
    <property type="entry name" value="Plug"/>
    <property type="match status" value="1"/>
</dbReference>
<dbReference type="InterPro" id="IPR012910">
    <property type="entry name" value="Plug_dom"/>
</dbReference>
<dbReference type="EMBL" id="CP000473">
    <property type="protein sequence ID" value="ABJ85187.1"/>
    <property type="molecule type" value="Genomic_DNA"/>
</dbReference>
<dbReference type="InterPro" id="IPR057601">
    <property type="entry name" value="Oar-like_b-barrel"/>
</dbReference>
<dbReference type="STRING" id="234267.Acid_4224"/>
<proteinExistence type="predicted"/>
<dbReference type="SUPFAM" id="SSF56935">
    <property type="entry name" value="Porins"/>
    <property type="match status" value="1"/>
</dbReference>
<dbReference type="Pfam" id="PF13620">
    <property type="entry name" value="CarboxypepD_reg"/>
    <property type="match status" value="1"/>
</dbReference>
<gene>
    <name evidence="4" type="ordered locus">Acid_4224</name>
</gene>
<accession>Q01YS8</accession>
<organism evidence="4">
    <name type="scientific">Solibacter usitatus (strain Ellin6076)</name>
    <dbReference type="NCBI Taxonomy" id="234267"/>
    <lineage>
        <taxon>Bacteria</taxon>
        <taxon>Pseudomonadati</taxon>
        <taxon>Acidobacteriota</taxon>
        <taxon>Terriglobia</taxon>
        <taxon>Bryobacterales</taxon>
        <taxon>Solibacteraceae</taxon>
        <taxon>Candidatus Solibacter</taxon>
    </lineage>
</organism>
<dbReference type="InterPro" id="IPR008969">
    <property type="entry name" value="CarboxyPept-like_regulatory"/>
</dbReference>
<dbReference type="InParanoid" id="Q01YS8"/>
<dbReference type="Pfam" id="PF25183">
    <property type="entry name" value="OMP_b-brl_4"/>
    <property type="match status" value="1"/>
</dbReference>
<feature type="chain" id="PRO_5004162851" evidence="1">
    <location>
        <begin position="27"/>
        <end position="1303"/>
    </location>
</feature>
<reference evidence="4" key="1">
    <citation type="submission" date="2006-10" db="EMBL/GenBank/DDBJ databases">
        <title>Complete sequence of Solibacter usitatus Ellin6076.</title>
        <authorList>
            <consortium name="US DOE Joint Genome Institute"/>
            <person name="Copeland A."/>
            <person name="Lucas S."/>
            <person name="Lapidus A."/>
            <person name="Barry K."/>
            <person name="Detter J.C."/>
            <person name="Glavina del Rio T."/>
            <person name="Hammon N."/>
            <person name="Israni S."/>
            <person name="Dalin E."/>
            <person name="Tice H."/>
            <person name="Pitluck S."/>
            <person name="Thompson L.S."/>
            <person name="Brettin T."/>
            <person name="Bruce D."/>
            <person name="Han C."/>
            <person name="Tapia R."/>
            <person name="Gilna P."/>
            <person name="Schmutz J."/>
            <person name="Larimer F."/>
            <person name="Land M."/>
            <person name="Hauser L."/>
            <person name="Kyrpides N."/>
            <person name="Mikhailova N."/>
            <person name="Janssen P.H."/>
            <person name="Kuske C.R."/>
            <person name="Richardson P."/>
        </authorList>
    </citation>
    <scope>NUCLEOTIDE SEQUENCE</scope>
    <source>
        <strain evidence="4">Ellin6076</strain>
    </source>
</reference>
<evidence type="ECO:0000313" key="4">
    <source>
        <dbReference type="EMBL" id="ABJ85187.1"/>
    </source>
</evidence>
<keyword evidence="4" id="KW-0675">Receptor</keyword>
<keyword evidence="1" id="KW-0732">Signal</keyword>
<protein>
    <submittedName>
        <fullName evidence="4">TonB-dependent receptor, plug</fullName>
    </submittedName>
</protein>
<dbReference type="Gene3D" id="2.60.40.1120">
    <property type="entry name" value="Carboxypeptidase-like, regulatory domain"/>
    <property type="match status" value="1"/>
</dbReference>
<dbReference type="HOGENOM" id="CLU_006298_0_0_0"/>
<dbReference type="eggNOG" id="COG4771">
    <property type="taxonomic scope" value="Bacteria"/>
</dbReference>
<evidence type="ECO:0000256" key="1">
    <source>
        <dbReference type="SAM" id="SignalP"/>
    </source>
</evidence>
<sequence precursor="true">MKVRLCAPVLPVFLLMLAAALHCAFAQGGVTTALTGTVFDSSGAIVPGANIVAKNKATASSSTAVSGADGLFTIPALEPGNYDVTVAIKGFATAVLEDIRLNAGAPSNIKAVLTPGGVAETVVVESAGEILKTTQTSVTTTLTQQQLTSLPLPGRAAFDLITFLPGVTTADGTSRGAMVNGLPTSTVNITLDGMNIQDNYAKTWDGMFTRVSPRLDAVEEVTIGTAAQGADMAGQGGVQIKMVTRSGTNEYHGSVYYYLRRDWMNSNTWFNLHRNVDINGNPTSTPVSKQFQPGGRLGGPVRIPKLFNGRDKLFFFVNYEWVSSPGTSTSTRTIMSPLSEQGIFQYAGGANVDLMAMAARNGQVARIDPLVAKMLGDVRKSTSITGVVNSTTDPLTQSFVWQQPTTSKTTFPTVRVDYNVTAKHRLTGSITQNHLISDPDTTNSVQAVYPGFPVHGLQDSTRYTGQGAWRSTLSSRIVNEFRFGKTGGATQFSPDLTSDMFAGAGLGAANGYAISWSGFKSIANPYPASANSSREGKTMVFEDSLNWVKGRHLLSMGVSYTKAEVWLYNQTKAPVLTLGMTSSGDPADSMFTTANFPGASSTDITNARNLYAVLTGRVSAITRNARIQPDGSTYKILGASDQYGTLPEWGSFINDSWHAKPNVTVNAGLRYDVQRPFYAQNNSYSTATLDDIFGVTGVGSGFEPGSVVNNLGNLFKPGALQGAPTTFKMLTKNSNAYHTDWGGFAPSLGAAWTVGADSGFLHAVLGSKGNSVLRGGASLAYQRGGMSDFTGVFGSNPGISIDASRNQTNGNLGAVPVLLSSSDLGPPAINLTRAYPMAVPSASSSVYVFDPNIKTPSAFSYNLSWQRQLARNLTIEGRFIHTNSFNTWTAGGQLPYLDYNEINILENGFLPEFKLAQANLQANIAAGKGSTFAYTGVAGTSPLPIFLAYLNGAKTPADATKYTGTGWTNTTVVQSMYPLNPNPYTAASNIWANSAYRTNGLAAGYPSNFWVANPDINHGYVVTNGPKTSYNGVQVSLNRRFSDGLLFELNYTYGRGYMDQFYGFHKPYVNTEMNYTNINTNQNGNATGNVRHVFVGNWMYQLPFGKNKHFLAGAGGLLDRVVGGWSFQGVGRLQSGRMLDFGNVRLNGMTPDDVRSAFKMRQVTDPQNPYRTLIYMLPQDIIDNTIKAFSVGATGYTNGAPTGRYFAPANSPSCIESVNGFGDCGLRSLIVTGPKVLRFDFNLIKQIRVTERLVLEGQAQVFNVFNNVNFNPVNYVGSVSDSYQVTGAVDQSRTMQLAFRISF</sequence>
<feature type="domain" description="TonB-dependent transporter Oar-like beta-barrel" evidence="3">
    <location>
        <begin position="243"/>
        <end position="1296"/>
    </location>
</feature>
<evidence type="ECO:0000259" key="2">
    <source>
        <dbReference type="Pfam" id="PF07715"/>
    </source>
</evidence>
<feature type="domain" description="TonB-dependent receptor plug" evidence="2">
    <location>
        <begin position="135"/>
        <end position="236"/>
    </location>
</feature>
<dbReference type="KEGG" id="sus:Acid_4224"/>
<feature type="signal peptide" evidence="1">
    <location>
        <begin position="1"/>
        <end position="26"/>
    </location>
</feature>
<dbReference type="SUPFAM" id="SSF49464">
    <property type="entry name" value="Carboxypeptidase regulatory domain-like"/>
    <property type="match status" value="1"/>
</dbReference>
<evidence type="ECO:0000259" key="3">
    <source>
        <dbReference type="Pfam" id="PF25183"/>
    </source>
</evidence>